<name>A0AAV4RPB2_9ARAC</name>
<organism evidence="1 2">
    <name type="scientific">Caerostris darwini</name>
    <dbReference type="NCBI Taxonomy" id="1538125"/>
    <lineage>
        <taxon>Eukaryota</taxon>
        <taxon>Metazoa</taxon>
        <taxon>Ecdysozoa</taxon>
        <taxon>Arthropoda</taxon>
        <taxon>Chelicerata</taxon>
        <taxon>Arachnida</taxon>
        <taxon>Araneae</taxon>
        <taxon>Araneomorphae</taxon>
        <taxon>Entelegynae</taxon>
        <taxon>Araneoidea</taxon>
        <taxon>Araneidae</taxon>
        <taxon>Caerostris</taxon>
    </lineage>
</organism>
<gene>
    <name evidence="1" type="ORF">CDAR_453881</name>
</gene>
<accession>A0AAV4RPB2</accession>
<keyword evidence="2" id="KW-1185">Reference proteome</keyword>
<sequence>IVKHCVVNKQRSRWRIIALQQMFMIKPSIAKHCVVNKQRSRWRITALQQLLMIKSWLMVAVHLVVQDEKQFLQDYNVTLLQHINFYNMYAMWSSAIVKHCVVNKQGSRWRMTAQKQIVLKDLELTVHDIVYTLKLYSF</sequence>
<evidence type="ECO:0000313" key="1">
    <source>
        <dbReference type="EMBL" id="GIY23580.1"/>
    </source>
</evidence>
<evidence type="ECO:0000313" key="2">
    <source>
        <dbReference type="Proteomes" id="UP001054837"/>
    </source>
</evidence>
<reference evidence="1 2" key="1">
    <citation type="submission" date="2021-06" db="EMBL/GenBank/DDBJ databases">
        <title>Caerostris darwini draft genome.</title>
        <authorList>
            <person name="Kono N."/>
            <person name="Arakawa K."/>
        </authorList>
    </citation>
    <scope>NUCLEOTIDE SEQUENCE [LARGE SCALE GENOMIC DNA]</scope>
</reference>
<proteinExistence type="predicted"/>
<dbReference type="Proteomes" id="UP001054837">
    <property type="component" value="Unassembled WGS sequence"/>
</dbReference>
<feature type="non-terminal residue" evidence="1">
    <location>
        <position position="1"/>
    </location>
</feature>
<dbReference type="EMBL" id="BPLQ01006562">
    <property type="protein sequence ID" value="GIY23580.1"/>
    <property type="molecule type" value="Genomic_DNA"/>
</dbReference>
<comment type="caution">
    <text evidence="1">The sequence shown here is derived from an EMBL/GenBank/DDBJ whole genome shotgun (WGS) entry which is preliminary data.</text>
</comment>
<dbReference type="AlphaFoldDB" id="A0AAV4RPB2"/>
<protein>
    <submittedName>
        <fullName evidence="1">Uncharacterized protein</fullName>
    </submittedName>
</protein>